<dbReference type="GO" id="GO:0097347">
    <property type="term" value="C:TAM protein secretion complex"/>
    <property type="evidence" value="ECO:0007669"/>
    <property type="project" value="TreeGrafter"/>
</dbReference>
<dbReference type="Pfam" id="PF04357">
    <property type="entry name" value="TamB"/>
    <property type="match status" value="1"/>
</dbReference>
<gene>
    <name evidence="7" type="ORF">GXW74_22785</name>
</gene>
<feature type="region of interest" description="Disordered" evidence="5">
    <location>
        <begin position="998"/>
        <end position="1019"/>
    </location>
</feature>
<evidence type="ECO:0000256" key="1">
    <source>
        <dbReference type="ARBA" id="ARBA00004167"/>
    </source>
</evidence>
<keyword evidence="8" id="KW-1185">Reference proteome</keyword>
<protein>
    <recommendedName>
        <fullName evidence="6">Translocation and assembly module TamB C-terminal domain-containing protein</fullName>
    </recommendedName>
</protein>
<organism evidence="7 8">
    <name type="scientific">Neoroseomonas eburnea</name>
    <dbReference type="NCBI Taxonomy" id="1346889"/>
    <lineage>
        <taxon>Bacteria</taxon>
        <taxon>Pseudomonadati</taxon>
        <taxon>Pseudomonadota</taxon>
        <taxon>Alphaproteobacteria</taxon>
        <taxon>Acetobacterales</taxon>
        <taxon>Acetobacteraceae</taxon>
        <taxon>Neoroseomonas</taxon>
    </lineage>
</organism>
<keyword evidence="2" id="KW-0812">Transmembrane</keyword>
<evidence type="ECO:0000256" key="5">
    <source>
        <dbReference type="SAM" id="MobiDB-lite"/>
    </source>
</evidence>
<feature type="domain" description="Translocation and assembly module TamB C-terminal" evidence="6">
    <location>
        <begin position="907"/>
        <end position="1267"/>
    </location>
</feature>
<dbReference type="RefSeq" id="WP_211848903.1">
    <property type="nucleotide sequence ID" value="NZ_JAAEDL010000030.1"/>
</dbReference>
<evidence type="ECO:0000313" key="7">
    <source>
        <dbReference type="EMBL" id="MBR0683330.1"/>
    </source>
</evidence>
<dbReference type="GO" id="GO:0005886">
    <property type="term" value="C:plasma membrane"/>
    <property type="evidence" value="ECO:0007669"/>
    <property type="project" value="InterPro"/>
</dbReference>
<feature type="compositionally biased region" description="Pro residues" evidence="5">
    <location>
        <begin position="1006"/>
        <end position="1018"/>
    </location>
</feature>
<dbReference type="PANTHER" id="PTHR36985">
    <property type="entry name" value="TRANSLOCATION AND ASSEMBLY MODULE SUBUNIT TAMB"/>
    <property type="match status" value="1"/>
</dbReference>
<dbReference type="EMBL" id="JAAEDL010000030">
    <property type="protein sequence ID" value="MBR0683330.1"/>
    <property type="molecule type" value="Genomic_DNA"/>
</dbReference>
<evidence type="ECO:0000259" key="6">
    <source>
        <dbReference type="Pfam" id="PF04357"/>
    </source>
</evidence>
<evidence type="ECO:0000256" key="2">
    <source>
        <dbReference type="ARBA" id="ARBA00022692"/>
    </source>
</evidence>
<keyword evidence="4" id="KW-0472">Membrane</keyword>
<dbReference type="InterPro" id="IPR007452">
    <property type="entry name" value="TamB_C"/>
</dbReference>
<accession>A0A9X9XHZ4</accession>
<proteinExistence type="predicted"/>
<reference evidence="7" key="2">
    <citation type="journal article" date="2021" name="Syst. Appl. Microbiol.">
        <title>Roseomonas hellenica sp. nov., isolated from roots of wild-growing Alkanna tinctoria.</title>
        <authorList>
            <person name="Rat A."/>
            <person name="Naranjo H.D."/>
            <person name="Lebbe L."/>
            <person name="Cnockaert M."/>
            <person name="Krigas N."/>
            <person name="Grigoriadou K."/>
            <person name="Maloupa E."/>
            <person name="Willems A."/>
        </authorList>
    </citation>
    <scope>NUCLEOTIDE SEQUENCE</scope>
    <source>
        <strain evidence="7">LMG 31228</strain>
    </source>
</reference>
<name>A0A9X9XHZ4_9PROT</name>
<dbReference type="Proteomes" id="UP001138709">
    <property type="component" value="Unassembled WGS sequence"/>
</dbReference>
<keyword evidence="3" id="KW-1133">Transmembrane helix</keyword>
<evidence type="ECO:0000313" key="8">
    <source>
        <dbReference type="Proteomes" id="UP001138709"/>
    </source>
</evidence>
<comment type="subcellular location">
    <subcellularLocation>
        <location evidence="1">Membrane</location>
        <topology evidence="1">Single-pass membrane protein</topology>
    </subcellularLocation>
</comment>
<dbReference type="GO" id="GO:0009306">
    <property type="term" value="P:protein secretion"/>
    <property type="evidence" value="ECO:0007669"/>
    <property type="project" value="InterPro"/>
</dbReference>
<evidence type="ECO:0000256" key="4">
    <source>
        <dbReference type="ARBA" id="ARBA00023136"/>
    </source>
</evidence>
<reference evidence="7" key="1">
    <citation type="submission" date="2020-01" db="EMBL/GenBank/DDBJ databases">
        <authorList>
            <person name="Rat A."/>
        </authorList>
    </citation>
    <scope>NUCLEOTIDE SEQUENCE</scope>
    <source>
        <strain evidence="7">LMG 31228</strain>
    </source>
</reference>
<dbReference type="AlphaFoldDB" id="A0A9X9XHZ4"/>
<comment type="caution">
    <text evidence="7">The sequence shown here is derived from an EMBL/GenBank/DDBJ whole genome shotgun (WGS) entry which is preliminary data.</text>
</comment>
<evidence type="ECO:0000256" key="3">
    <source>
        <dbReference type="ARBA" id="ARBA00022989"/>
    </source>
</evidence>
<sequence length="1267" mass="129621">MRSLRRFRRLLYVTVLALPVLLLLLVAGVLVWANGAGGRAMLARLAGDFVPGLTIEGLSGPLPGRIGVARLVMADDEGAWIELEEAQVALDLMALLRREARITAVTARRVALHRLPPGDGAPPPPPDPDAPLIPALPDLPVTLRLDRLALERIELGAPVIGVAAVLAVEGQAALAAGRLSARLEARRLDAPAEVRLVLDLAPGADRLTAQLDASEPPDGLLAAALGLPGRAARARLSLDGPASGARLALEAAFGEDVTLSAEGEVRAAADGAAGANLTLRLAAAPLLPEDLRGAAMPMEVTLDAALDAARRLALRRLAVQAPAGRVEAEGSADLAGSTLDVAARVALGPSSTLGPLLPPTARWDALRAEARATGAMAAPRVALDLAMEAFGSDTPALAAAFGAAPRLSLRAALPDRIEALSLDGATLRMTAEGDVGETLDATVRASVADLAPLVPGLAGALQAEARATGPRTDPSLRLTARGERVESAGQVIEAPELELTVATPLTAPRAEGRLRATYAGLAARLDLHALPEGEKVRLERLAAAFGPARLDAQGLLDPQAATFAGEAALEVPELAPFSALAGMPLTGRIGLRAALTVPNGVQGIDATLEVPQASAGGTALGGRVTARGTLAALDAVVEAQAAGARLNTRARMTQDGAARRVEIAELLLRRGADSLRLTSPARVTLAQDGGVGLDGVALTTSRGGTLRAEGRWGPETADLRATLAALPVAAVAALAAPDVAVEGMIGGEARLTGPVADPAARFRIEATGLRSPDPAMRGVPAARILVEGTAGARAADVRLDANAGTALRASGTARLPGGFAGNAPLAVQLDANADVGALAGPLLAAGAQRVTGRVSVQAEVGGTVGAPRIGGRATLANGSFRDLAQGVTLTDITAALRGDGDRVTIERIDARTPGGGTLGVTGTLSPLAPGLPAEIAVTARGARPLRSDLVSSVFDADLRLAGRVLKQARLAGRIAVQRMDITVPERLPASVQRLDGVRERGRRPAGTPPLAPPPPPGAPSGMPDIALEIAVEAPRAVFVRGRGIDAEFGGTLGVGGNIAAPTMTGGLTLRRGNISVFDRRLDFRRGTVSFDAGTLVPTLDFLATSRAREVTANVTVTGPATDPKLEFSSTPELPQDEILSRLLFDRRANELSPFQLAQLAQVLAGAAGIETPGAGGILDRIRRTLALDRLAVGEERSRDGSRSQGATLETGRYVADGVYLGIRQGAEGGAPRVGVQVDLLPRVRVEAETGGNSAGGDRVGLSFEYEY</sequence>
<dbReference type="PANTHER" id="PTHR36985:SF1">
    <property type="entry name" value="TRANSLOCATION AND ASSEMBLY MODULE SUBUNIT TAMB"/>
    <property type="match status" value="1"/>
</dbReference>